<dbReference type="PANTHER" id="PTHR43986">
    <property type="entry name" value="ELONGATION FACTOR 1-GAMMA"/>
    <property type="match status" value="1"/>
</dbReference>
<evidence type="ECO:0000313" key="3">
    <source>
        <dbReference type="Proteomes" id="UP000750334"/>
    </source>
</evidence>
<dbReference type="InterPro" id="IPR010987">
    <property type="entry name" value="Glutathione-S-Trfase_C-like"/>
</dbReference>
<dbReference type="Gene3D" id="1.20.1050.10">
    <property type="match status" value="1"/>
</dbReference>
<dbReference type="SUPFAM" id="SSF47616">
    <property type="entry name" value="GST C-terminal domain-like"/>
    <property type="match status" value="1"/>
</dbReference>
<dbReference type="AlphaFoldDB" id="A0A9P6WDP8"/>
<gene>
    <name evidence="2" type="ORF">C6P45_000603</name>
</gene>
<dbReference type="GO" id="GO:0005737">
    <property type="term" value="C:cytoplasm"/>
    <property type="evidence" value="ECO:0007669"/>
    <property type="project" value="TreeGrafter"/>
</dbReference>
<dbReference type="GO" id="GO:0005634">
    <property type="term" value="C:nucleus"/>
    <property type="evidence" value="ECO:0007669"/>
    <property type="project" value="TreeGrafter"/>
</dbReference>
<protein>
    <recommendedName>
        <fullName evidence="1">GST C-terminal domain-containing protein</fullName>
    </recommendedName>
</protein>
<comment type="caution">
    <text evidence="2">The sequence shown here is derived from an EMBL/GenBank/DDBJ whole genome shotgun (WGS) entry which is preliminary data.</text>
</comment>
<dbReference type="SUPFAM" id="SSF52833">
    <property type="entry name" value="Thioredoxin-like"/>
    <property type="match status" value="1"/>
</dbReference>
<dbReference type="InterPro" id="IPR036282">
    <property type="entry name" value="Glutathione-S-Trfase_C_sf"/>
</dbReference>
<organism evidence="2 3">
    <name type="scientific">Maudiozyma exigua</name>
    <name type="common">Yeast</name>
    <name type="synonym">Kazachstania exigua</name>
    <dbReference type="NCBI Taxonomy" id="34358"/>
    <lineage>
        <taxon>Eukaryota</taxon>
        <taxon>Fungi</taxon>
        <taxon>Dikarya</taxon>
        <taxon>Ascomycota</taxon>
        <taxon>Saccharomycotina</taxon>
        <taxon>Saccharomycetes</taxon>
        <taxon>Saccharomycetales</taxon>
        <taxon>Saccharomycetaceae</taxon>
        <taxon>Maudiozyma</taxon>
    </lineage>
</organism>
<dbReference type="InterPro" id="IPR050802">
    <property type="entry name" value="EF-GSTs"/>
</dbReference>
<dbReference type="EMBL" id="PUHR01000012">
    <property type="protein sequence ID" value="KAG0671436.1"/>
    <property type="molecule type" value="Genomic_DNA"/>
</dbReference>
<dbReference type="Gene3D" id="3.40.30.10">
    <property type="entry name" value="Glutaredoxin"/>
    <property type="match status" value="1"/>
</dbReference>
<reference evidence="2 3" key="1">
    <citation type="submission" date="2020-11" db="EMBL/GenBank/DDBJ databases">
        <title>Kefir isolates.</title>
        <authorList>
            <person name="Marcisauskas S."/>
            <person name="Kim Y."/>
            <person name="Blasche S."/>
        </authorList>
    </citation>
    <scope>NUCLEOTIDE SEQUENCE [LARGE SCALE GENOMIC DNA]</scope>
    <source>
        <strain evidence="2 3">OG2</strain>
    </source>
</reference>
<dbReference type="GO" id="GO:0006414">
    <property type="term" value="P:translational elongation"/>
    <property type="evidence" value="ECO:0007669"/>
    <property type="project" value="TreeGrafter"/>
</dbReference>
<dbReference type="PROSITE" id="PS50405">
    <property type="entry name" value="GST_CTER"/>
    <property type="match status" value="1"/>
</dbReference>
<feature type="domain" description="GST C-terminal" evidence="1">
    <location>
        <begin position="88"/>
        <end position="216"/>
    </location>
</feature>
<dbReference type="Pfam" id="PF00043">
    <property type="entry name" value="GST_C"/>
    <property type="match status" value="1"/>
</dbReference>
<dbReference type="PANTHER" id="PTHR43986:SF1">
    <property type="entry name" value="ELONGATION FACTOR 1-GAMMA"/>
    <property type="match status" value="1"/>
</dbReference>
<dbReference type="Proteomes" id="UP000750334">
    <property type="component" value="Unassembled WGS sequence"/>
</dbReference>
<dbReference type="OrthoDB" id="249703at2759"/>
<proteinExistence type="predicted"/>
<evidence type="ECO:0000259" key="1">
    <source>
        <dbReference type="PROSITE" id="PS50405"/>
    </source>
</evidence>
<sequence>MTTLFTHDEYIRPIVAECLVKYFNLDIRIIDTTDDVDNFLYHFPIRTVPGLLFEDGTVLFEQMAVINYIIYKSMKTDEINQLLGNDEYPLVKSEIIMFCSFCTSDFFNTLVTFCLKDIKSVPITEEIASNASRKLDAMYPLFENKLSKHKFLTGDHITIADLIAAASFSKGFVSMFDSKWISEHPLIYNWFLEVIHSKYMSYRFENFKFTEKAHKLTHRMLPWF</sequence>
<dbReference type="InterPro" id="IPR004046">
    <property type="entry name" value="GST_C"/>
</dbReference>
<evidence type="ECO:0000313" key="2">
    <source>
        <dbReference type="EMBL" id="KAG0671436.1"/>
    </source>
</evidence>
<dbReference type="InterPro" id="IPR036249">
    <property type="entry name" value="Thioredoxin-like_sf"/>
</dbReference>
<keyword evidence="3" id="KW-1185">Reference proteome</keyword>
<name>A0A9P6WDP8_MAUEX</name>
<accession>A0A9P6WDP8</accession>